<gene>
    <name evidence="8 9" type="primary">purA</name>
</gene>
<feature type="binding site" description="in other chain" evidence="8">
    <location>
        <begin position="40"/>
        <end position="43"/>
    </location>
    <ligand>
        <name>IMP</name>
        <dbReference type="ChEBI" id="CHEBI:58053"/>
        <note>ligand shared between dimeric partners</note>
    </ligand>
</feature>
<dbReference type="Gene3D" id="3.40.440.10">
    <property type="entry name" value="Adenylosuccinate Synthetase, subunit A, domain 1"/>
    <property type="match status" value="2"/>
</dbReference>
<evidence type="ECO:0000256" key="3">
    <source>
        <dbReference type="ARBA" id="ARBA00022723"/>
    </source>
</evidence>
<dbReference type="PANTHER" id="PTHR11846:SF0">
    <property type="entry name" value="ADENYLOSUCCINATE SYNTHETASE"/>
    <property type="match status" value="1"/>
</dbReference>
<protein>
    <recommendedName>
        <fullName evidence="8">Adenylosuccinate synthetase</fullName>
        <shortName evidence="8">AMPSase</shortName>
        <shortName evidence="8">AdSS</shortName>
        <ecNumber evidence="8">6.3.4.4</ecNumber>
    </recommendedName>
    <alternativeName>
        <fullName evidence="8">IMP--aspartate ligase</fullName>
    </alternativeName>
</protein>
<feature type="binding site" description="in other chain" evidence="8">
    <location>
        <position position="123"/>
    </location>
    <ligand>
        <name>IMP</name>
        <dbReference type="ChEBI" id="CHEBI:58053"/>
        <note>ligand shared between dimeric partners</note>
    </ligand>
</feature>
<comment type="catalytic activity">
    <reaction evidence="8">
        <text>IMP + L-aspartate + GTP = N(6)-(1,2-dicarboxyethyl)-AMP + GDP + phosphate + 2 H(+)</text>
        <dbReference type="Rhea" id="RHEA:15753"/>
        <dbReference type="ChEBI" id="CHEBI:15378"/>
        <dbReference type="ChEBI" id="CHEBI:29991"/>
        <dbReference type="ChEBI" id="CHEBI:37565"/>
        <dbReference type="ChEBI" id="CHEBI:43474"/>
        <dbReference type="ChEBI" id="CHEBI:57567"/>
        <dbReference type="ChEBI" id="CHEBI:58053"/>
        <dbReference type="ChEBI" id="CHEBI:58189"/>
        <dbReference type="EC" id="6.3.4.4"/>
    </reaction>
</comment>
<feature type="binding site" evidence="8">
    <location>
        <begin position="248"/>
        <end position="254"/>
    </location>
    <ligand>
        <name>substrate</name>
    </ligand>
</feature>
<evidence type="ECO:0000256" key="8">
    <source>
        <dbReference type="HAMAP-Rule" id="MF_00011"/>
    </source>
</evidence>
<comment type="subunit">
    <text evidence="8">Homodimer.</text>
</comment>
<dbReference type="CDD" id="cd03108">
    <property type="entry name" value="AdSS"/>
    <property type="match status" value="1"/>
</dbReference>
<dbReference type="SUPFAM" id="SSF52540">
    <property type="entry name" value="P-loop containing nucleoside triphosphate hydrolases"/>
    <property type="match status" value="1"/>
</dbReference>
<dbReference type="Gene3D" id="3.90.170.10">
    <property type="entry name" value="Adenylosuccinate Synthetase, subunit A, domain 3"/>
    <property type="match status" value="2"/>
</dbReference>
<dbReference type="InterPro" id="IPR042111">
    <property type="entry name" value="Adenylosuccinate_synth_dom3"/>
</dbReference>
<feature type="binding site" evidence="8">
    <location>
        <begin position="320"/>
        <end position="322"/>
    </location>
    <ligand>
        <name>GTP</name>
        <dbReference type="ChEBI" id="CHEBI:37565"/>
    </ligand>
</feature>
<dbReference type="GO" id="GO:0005525">
    <property type="term" value="F:GTP binding"/>
    <property type="evidence" value="ECO:0007669"/>
    <property type="project" value="UniProtKB-UniRule"/>
</dbReference>
<sequence>MTVTVAVGGFYGDEGKGKIVAFLSLKDSHSLAVRGGVGPNAGHTVNFGTQVLKLRMLPSAVVNKSTKLLIGPGVLVNPDVTLDEARKYDATDRLIVDTQCAIIEQKHIDSDKTGFLASKVGSTGTGTGPANSDRIMRIAKLAKDVEVFQNYVDNVPEIVNSTIDSGNDVLVEGTQGTFLSLYFGNYPFVTSKDITASAICSDVGLGPKRVDDVIVIFKAFVTRVGEGPFTGELSPEETVSRGWDEIGTVTGRTRRAAPFDFELAKKSIMLNSATSIAITKLDVLYPSARGVTNYEELDSSAKGFIEKIENELNIGVSLIGTGPEVYETIDRRVK</sequence>
<dbReference type="Gene3D" id="1.10.300.10">
    <property type="entry name" value="Adenylosuccinate Synthetase, subunit A, domain 2"/>
    <property type="match status" value="2"/>
</dbReference>
<dbReference type="Pfam" id="PF00709">
    <property type="entry name" value="Adenylsucc_synt"/>
    <property type="match status" value="2"/>
</dbReference>
<feature type="binding site" description="in other chain" evidence="8">
    <location>
        <begin position="13"/>
        <end position="16"/>
    </location>
    <ligand>
        <name>IMP</name>
        <dbReference type="ChEBI" id="CHEBI:58053"/>
        <note>ligand shared between dimeric partners</note>
    </ligand>
</feature>
<dbReference type="AlphaFoldDB" id="A0A075FX44"/>
<feature type="binding site" evidence="8">
    <location>
        <begin position="42"/>
        <end position="44"/>
    </location>
    <ligand>
        <name>GTP</name>
        <dbReference type="ChEBI" id="CHEBI:37565"/>
    </ligand>
</feature>
<dbReference type="HAMAP" id="MF_00011">
    <property type="entry name" value="Adenylosucc_synth"/>
    <property type="match status" value="1"/>
</dbReference>
<feature type="binding site" evidence="8">
    <location>
        <position position="137"/>
    </location>
    <ligand>
        <name>IMP</name>
        <dbReference type="ChEBI" id="CHEBI:58053"/>
        <note>ligand shared between dimeric partners</note>
    </ligand>
</feature>
<comment type="function">
    <text evidence="8">Plays an important role in the de novo pathway of purine nucleotide biosynthesis. Catalyzes the first committed step in the biosynthesis of AMP from IMP.</text>
</comment>
<organism evidence="9">
    <name type="scientific">uncultured marine thaumarchaeote AD1000_71_A04</name>
    <dbReference type="NCBI Taxonomy" id="1455935"/>
    <lineage>
        <taxon>Archaea</taxon>
        <taxon>Nitrososphaerota</taxon>
        <taxon>environmental samples</taxon>
    </lineage>
</organism>
<keyword evidence="2 8" id="KW-0436">Ligase</keyword>
<comment type="similarity">
    <text evidence="8">Belongs to the adenylosuccinate synthetase family.</text>
</comment>
<feature type="binding site" description="in other chain" evidence="8">
    <location>
        <position position="252"/>
    </location>
    <ligand>
        <name>IMP</name>
        <dbReference type="ChEBI" id="CHEBI:58053"/>
        <note>ligand shared between dimeric partners</note>
    </ligand>
</feature>
<feature type="binding site" evidence="8">
    <location>
        <position position="42"/>
    </location>
    <ligand>
        <name>Mg(2+)</name>
        <dbReference type="ChEBI" id="CHEBI:18420"/>
    </ligand>
</feature>
<feature type="active site" description="Proton acceptor" evidence="8">
    <location>
        <position position="13"/>
    </location>
</feature>
<feature type="binding site" description="in other chain" evidence="8">
    <location>
        <position position="175"/>
    </location>
    <ligand>
        <name>IMP</name>
        <dbReference type="ChEBI" id="CHEBI:58053"/>
        <note>ligand shared between dimeric partners</note>
    </ligand>
</feature>
<dbReference type="UniPathway" id="UPA00075">
    <property type="reaction ID" value="UER00335"/>
</dbReference>
<dbReference type="InterPro" id="IPR001114">
    <property type="entry name" value="Adenylosuccinate_synthetase"/>
</dbReference>
<dbReference type="InterPro" id="IPR027417">
    <property type="entry name" value="P-loop_NTPase"/>
</dbReference>
<reference evidence="9" key="1">
    <citation type="journal article" date="2014" name="Genome Biol. Evol.">
        <title>Pangenome evidence for extensive interdomain horizontal transfer affecting lineage core and shell genes in uncultured planktonic thaumarchaeota and euryarchaeota.</title>
        <authorList>
            <person name="Deschamps P."/>
            <person name="Zivanovic Y."/>
            <person name="Moreira D."/>
            <person name="Rodriguez-Valera F."/>
            <person name="Lopez-Garcia P."/>
        </authorList>
    </citation>
    <scope>NUCLEOTIDE SEQUENCE</scope>
</reference>
<dbReference type="FunFam" id="3.40.440.10:FF:000007">
    <property type="entry name" value="Adenylosuccinate synthetase"/>
    <property type="match status" value="1"/>
</dbReference>
<evidence type="ECO:0000256" key="6">
    <source>
        <dbReference type="ARBA" id="ARBA00022842"/>
    </source>
</evidence>
<dbReference type="GO" id="GO:0000287">
    <property type="term" value="F:magnesium ion binding"/>
    <property type="evidence" value="ECO:0007669"/>
    <property type="project" value="UniProtKB-UniRule"/>
</dbReference>
<dbReference type="EC" id="6.3.4.4" evidence="8"/>
<dbReference type="GO" id="GO:0004019">
    <property type="term" value="F:adenylosuccinate synthase activity"/>
    <property type="evidence" value="ECO:0007669"/>
    <property type="project" value="UniProtKB-UniRule"/>
</dbReference>
<feature type="binding site" description="in other chain" evidence="8">
    <location>
        <position position="190"/>
    </location>
    <ligand>
        <name>IMP</name>
        <dbReference type="ChEBI" id="CHEBI:58053"/>
        <note>ligand shared between dimeric partners</note>
    </ligand>
</feature>
<evidence type="ECO:0000256" key="2">
    <source>
        <dbReference type="ARBA" id="ARBA00022598"/>
    </source>
</evidence>
<evidence type="ECO:0000256" key="1">
    <source>
        <dbReference type="ARBA" id="ARBA00022490"/>
    </source>
</evidence>
<proteinExistence type="inferred from homology"/>
<dbReference type="InterPro" id="IPR042109">
    <property type="entry name" value="Adenylosuccinate_synth_dom1"/>
</dbReference>
<dbReference type="PANTHER" id="PTHR11846">
    <property type="entry name" value="ADENYLOSUCCINATE SYNTHETASE"/>
    <property type="match status" value="1"/>
</dbReference>
<feature type="binding site" evidence="8">
    <location>
        <begin position="12"/>
        <end position="18"/>
    </location>
    <ligand>
        <name>GTP</name>
        <dbReference type="ChEBI" id="CHEBI:37565"/>
    </ligand>
</feature>
<dbReference type="GO" id="GO:0046040">
    <property type="term" value="P:IMP metabolic process"/>
    <property type="evidence" value="ECO:0007669"/>
    <property type="project" value="TreeGrafter"/>
</dbReference>
<feature type="binding site" evidence="8">
    <location>
        <position position="13"/>
    </location>
    <ligand>
        <name>Mg(2+)</name>
        <dbReference type="ChEBI" id="CHEBI:18420"/>
    </ligand>
</feature>
<dbReference type="GO" id="GO:0005737">
    <property type="term" value="C:cytoplasm"/>
    <property type="evidence" value="ECO:0007669"/>
    <property type="project" value="UniProtKB-SubCell"/>
</dbReference>
<evidence type="ECO:0000256" key="5">
    <source>
        <dbReference type="ARBA" id="ARBA00022755"/>
    </source>
</evidence>
<accession>A0A075FX44</accession>
<dbReference type="InterPro" id="IPR042110">
    <property type="entry name" value="Adenylosuccinate_synth_dom2"/>
</dbReference>
<dbReference type="NCBIfam" id="NF003295">
    <property type="entry name" value="PRK04293.1"/>
    <property type="match status" value="1"/>
</dbReference>
<keyword evidence="3 8" id="KW-0479">Metal-binding</keyword>
<comment type="pathway">
    <text evidence="8">Purine metabolism; AMP biosynthesis via de novo pathway; AMP from IMP: step 1/2.</text>
</comment>
<comment type="subcellular location">
    <subcellularLocation>
        <location evidence="8">Cytoplasm</location>
    </subcellularLocation>
</comment>
<comment type="cofactor">
    <cofactor evidence="8">
        <name>Mg(2+)</name>
        <dbReference type="ChEBI" id="CHEBI:18420"/>
    </cofactor>
    <text evidence="8">Binds 1 Mg(2+) ion per subunit.</text>
</comment>
<feature type="binding site" evidence="8">
    <location>
        <position position="254"/>
    </location>
    <ligand>
        <name>GTP</name>
        <dbReference type="ChEBI" id="CHEBI:37565"/>
    </ligand>
</feature>
<feature type="active site" description="Proton donor" evidence="8">
    <location>
        <position position="43"/>
    </location>
</feature>
<evidence type="ECO:0000256" key="7">
    <source>
        <dbReference type="ARBA" id="ARBA00023134"/>
    </source>
</evidence>
<keyword evidence="7 8" id="KW-0342">GTP-binding</keyword>
<evidence type="ECO:0000313" key="9">
    <source>
        <dbReference type="EMBL" id="AIE95903.1"/>
    </source>
</evidence>
<dbReference type="EMBL" id="KF900464">
    <property type="protein sequence ID" value="AIE95903.1"/>
    <property type="molecule type" value="Genomic_DNA"/>
</dbReference>
<keyword evidence="1 8" id="KW-0963">Cytoplasm</keyword>
<dbReference type="SMART" id="SM00788">
    <property type="entry name" value="Adenylsucc_synt"/>
    <property type="match status" value="1"/>
</dbReference>
<evidence type="ECO:0000256" key="4">
    <source>
        <dbReference type="ARBA" id="ARBA00022741"/>
    </source>
</evidence>
<keyword evidence="4 8" id="KW-0547">Nucleotide-binding</keyword>
<dbReference type="GO" id="GO:0044208">
    <property type="term" value="P:'de novo' AMP biosynthetic process"/>
    <property type="evidence" value="ECO:0007669"/>
    <property type="project" value="UniProtKB-UniRule"/>
</dbReference>
<name>A0A075FX44_9ARCH</name>
<feature type="binding site" evidence="8">
    <location>
        <begin position="280"/>
        <end position="282"/>
    </location>
    <ligand>
        <name>GTP</name>
        <dbReference type="ChEBI" id="CHEBI:37565"/>
    </ligand>
</feature>
<keyword evidence="6 8" id="KW-0460">Magnesium</keyword>
<keyword evidence="5 8" id="KW-0658">Purine biosynthesis</keyword>